<evidence type="ECO:0000256" key="1">
    <source>
        <dbReference type="ARBA" id="ARBA00004496"/>
    </source>
</evidence>
<protein>
    <recommendedName>
        <fullName evidence="8">Serine/threonine-protein kinase D1-3-like ubiquitin-like domain-containing protein</fullName>
    </recommendedName>
</protein>
<proteinExistence type="predicted"/>
<keyword evidence="3" id="KW-0723">Serine/threonine-protein kinase</keyword>
<evidence type="ECO:0000256" key="7">
    <source>
        <dbReference type="ARBA" id="ARBA00022777"/>
    </source>
</evidence>
<reference evidence="9 10" key="2">
    <citation type="journal article" date="2019" name="G3 (Bethesda)">
        <title>Hybrid Assembly of the Genome of the Entomopathogenic Nematode Steinernema carpocapsae Identifies the X-Chromosome.</title>
        <authorList>
            <person name="Serra L."/>
            <person name="Macchietto M."/>
            <person name="Macias-Munoz A."/>
            <person name="McGill C.J."/>
            <person name="Rodriguez I.M."/>
            <person name="Rodriguez B."/>
            <person name="Murad R."/>
            <person name="Mortazavi A."/>
        </authorList>
    </citation>
    <scope>NUCLEOTIDE SEQUENCE [LARGE SCALE GENOMIC DNA]</scope>
    <source>
        <strain evidence="9 10">ALL</strain>
    </source>
</reference>
<keyword evidence="4" id="KW-0808">Transferase</keyword>
<dbReference type="GO" id="GO:0035556">
    <property type="term" value="P:intracellular signal transduction"/>
    <property type="evidence" value="ECO:0007669"/>
    <property type="project" value="TreeGrafter"/>
</dbReference>
<organism evidence="9 10">
    <name type="scientific">Steinernema carpocapsae</name>
    <name type="common">Entomopathogenic nematode</name>
    <dbReference type="NCBI Taxonomy" id="34508"/>
    <lineage>
        <taxon>Eukaryota</taxon>
        <taxon>Metazoa</taxon>
        <taxon>Ecdysozoa</taxon>
        <taxon>Nematoda</taxon>
        <taxon>Chromadorea</taxon>
        <taxon>Rhabditida</taxon>
        <taxon>Tylenchina</taxon>
        <taxon>Panagrolaimomorpha</taxon>
        <taxon>Strongyloidoidea</taxon>
        <taxon>Steinernematidae</taxon>
        <taxon>Steinernema</taxon>
    </lineage>
</organism>
<evidence type="ECO:0000256" key="6">
    <source>
        <dbReference type="ARBA" id="ARBA00022771"/>
    </source>
</evidence>
<dbReference type="GO" id="GO:0004674">
    <property type="term" value="F:protein serine/threonine kinase activity"/>
    <property type="evidence" value="ECO:0007669"/>
    <property type="project" value="UniProtKB-KW"/>
</dbReference>
<reference evidence="9 10" key="1">
    <citation type="journal article" date="2015" name="Genome Biol.">
        <title>Comparative genomics of Steinernema reveals deeply conserved gene regulatory networks.</title>
        <authorList>
            <person name="Dillman A.R."/>
            <person name="Macchietto M."/>
            <person name="Porter C.F."/>
            <person name="Rogers A."/>
            <person name="Williams B."/>
            <person name="Antoshechkin I."/>
            <person name="Lee M.M."/>
            <person name="Goodwin Z."/>
            <person name="Lu X."/>
            <person name="Lewis E.E."/>
            <person name="Goodrich-Blair H."/>
            <person name="Stock S.P."/>
            <person name="Adams B.J."/>
            <person name="Sternberg P.W."/>
            <person name="Mortazavi A."/>
        </authorList>
    </citation>
    <scope>NUCLEOTIDE SEQUENCE [LARGE SCALE GENOMIC DNA]</scope>
    <source>
        <strain evidence="9 10">ALL</strain>
    </source>
</reference>
<sequence>MLLKSTSNGTLRCKSTDLLLVKNATPPPLKEAKSASSARHPTQFFAPKYVGNMNGLTFFLQSGVIKEQVAVETQEIAIRDLREEAVKFIRKHYPNNGRGDALADHILLYRHDLRSINILQLITSSVDVADGTLVEIVISF</sequence>
<keyword evidence="5" id="KW-0677">Repeat</keyword>
<dbReference type="EMBL" id="AZBU02000003">
    <property type="protein sequence ID" value="TKR87916.1"/>
    <property type="molecule type" value="Genomic_DNA"/>
</dbReference>
<accession>A0A4U5NWP5</accession>
<comment type="caution">
    <text evidence="9">The sequence shown here is derived from an EMBL/GenBank/DDBJ whole genome shotgun (WGS) entry which is preliminary data.</text>
</comment>
<dbReference type="STRING" id="34508.A0A4U5NWP5"/>
<dbReference type="PANTHER" id="PTHR22968:SF24">
    <property type="entry name" value="SERINE_THREONINE-PROTEIN KINASE"/>
    <property type="match status" value="1"/>
</dbReference>
<keyword evidence="10" id="KW-1185">Reference proteome</keyword>
<dbReference type="AlphaFoldDB" id="A0A4U5NWP5"/>
<evidence type="ECO:0000256" key="5">
    <source>
        <dbReference type="ARBA" id="ARBA00022737"/>
    </source>
</evidence>
<dbReference type="Proteomes" id="UP000298663">
    <property type="component" value="Unassembled WGS sequence"/>
</dbReference>
<keyword evidence="6" id="KW-0862">Zinc</keyword>
<keyword evidence="2" id="KW-0963">Cytoplasm</keyword>
<dbReference type="GO" id="GO:0005829">
    <property type="term" value="C:cytosol"/>
    <property type="evidence" value="ECO:0007669"/>
    <property type="project" value="TreeGrafter"/>
</dbReference>
<dbReference type="GO" id="GO:0008270">
    <property type="term" value="F:zinc ion binding"/>
    <property type="evidence" value="ECO:0007669"/>
    <property type="project" value="UniProtKB-KW"/>
</dbReference>
<feature type="domain" description="Serine/threonine-protein kinase D1-3-like ubiquitin-like" evidence="8">
    <location>
        <begin position="56"/>
        <end position="139"/>
    </location>
</feature>
<evidence type="ECO:0000313" key="9">
    <source>
        <dbReference type="EMBL" id="TKR87916.1"/>
    </source>
</evidence>
<comment type="subcellular location">
    <subcellularLocation>
        <location evidence="1">Cytoplasm</location>
    </subcellularLocation>
</comment>
<dbReference type="PANTHER" id="PTHR22968">
    <property type="entry name" value="PROTEIN KINASE C, MU"/>
    <property type="match status" value="1"/>
</dbReference>
<keyword evidence="6" id="KW-0863">Zinc-finger</keyword>
<evidence type="ECO:0000256" key="4">
    <source>
        <dbReference type="ARBA" id="ARBA00022679"/>
    </source>
</evidence>
<dbReference type="OrthoDB" id="74314at2759"/>
<keyword evidence="6" id="KW-0479">Metal-binding</keyword>
<dbReference type="GO" id="GO:0007200">
    <property type="term" value="P:phospholipase C-activating G protein-coupled receptor signaling pathway"/>
    <property type="evidence" value="ECO:0007669"/>
    <property type="project" value="TreeGrafter"/>
</dbReference>
<dbReference type="InterPro" id="IPR057764">
    <property type="entry name" value="Ubiquitin_PRKD1-3_N"/>
</dbReference>
<gene>
    <name evidence="9" type="ORF">L596_012243</name>
</gene>
<dbReference type="Pfam" id="PF25525">
    <property type="entry name" value="Ubiquitin_PRKD1_N"/>
    <property type="match status" value="1"/>
</dbReference>
<evidence type="ECO:0000313" key="10">
    <source>
        <dbReference type="Proteomes" id="UP000298663"/>
    </source>
</evidence>
<evidence type="ECO:0000256" key="2">
    <source>
        <dbReference type="ARBA" id="ARBA00022490"/>
    </source>
</evidence>
<evidence type="ECO:0000256" key="3">
    <source>
        <dbReference type="ARBA" id="ARBA00022527"/>
    </source>
</evidence>
<evidence type="ECO:0000259" key="8">
    <source>
        <dbReference type="Pfam" id="PF25525"/>
    </source>
</evidence>
<keyword evidence="7" id="KW-0418">Kinase</keyword>
<name>A0A4U5NWP5_STECR</name>